<protein>
    <recommendedName>
        <fullName evidence="3">DUF4258 domain-containing protein</fullName>
    </recommendedName>
</protein>
<organism evidence="1 2">
    <name type="scientific">Candidatus Woesebacteria bacterium GW2011_GWA1_39_12</name>
    <dbReference type="NCBI Taxonomy" id="1618549"/>
    <lineage>
        <taxon>Bacteria</taxon>
        <taxon>Candidatus Woeseibacteriota</taxon>
    </lineage>
</organism>
<gene>
    <name evidence="1" type="ORF">UT23_C0041G0006</name>
</gene>
<comment type="caution">
    <text evidence="1">The sequence shown here is derived from an EMBL/GenBank/DDBJ whole genome shotgun (WGS) entry which is preliminary data.</text>
</comment>
<dbReference type="InterPro" id="IPR025354">
    <property type="entry name" value="DUF4258"/>
</dbReference>
<dbReference type="Pfam" id="PF14076">
    <property type="entry name" value="DUF4258"/>
    <property type="match status" value="1"/>
</dbReference>
<proteinExistence type="predicted"/>
<evidence type="ECO:0000313" key="2">
    <source>
        <dbReference type="Proteomes" id="UP000034325"/>
    </source>
</evidence>
<dbReference type="Proteomes" id="UP000034325">
    <property type="component" value="Unassembled WGS sequence"/>
</dbReference>
<dbReference type="EMBL" id="LBWA01000041">
    <property type="protein sequence ID" value="KKQ96111.1"/>
    <property type="molecule type" value="Genomic_DNA"/>
</dbReference>
<evidence type="ECO:0008006" key="3">
    <source>
        <dbReference type="Google" id="ProtNLM"/>
    </source>
</evidence>
<name>A0A0G0Q3A1_9BACT</name>
<sequence length="107" mass="12391">MDKGFGGVIWTNHALDRMKDRGIKQGDAWATWRNPEQSREANIPGAWIYFRTYGSERIEVVAKKNEKSEWVILSVWSRSVYEGNSKVGKPKGHESIWKLMLKQILGR</sequence>
<dbReference type="AlphaFoldDB" id="A0A0G0Q3A1"/>
<reference evidence="1 2" key="1">
    <citation type="journal article" date="2015" name="Nature">
        <title>rRNA introns, odd ribosomes, and small enigmatic genomes across a large radiation of phyla.</title>
        <authorList>
            <person name="Brown C.T."/>
            <person name="Hug L.A."/>
            <person name="Thomas B.C."/>
            <person name="Sharon I."/>
            <person name="Castelle C.J."/>
            <person name="Singh A."/>
            <person name="Wilkins M.J."/>
            <person name="Williams K.H."/>
            <person name="Banfield J.F."/>
        </authorList>
    </citation>
    <scope>NUCLEOTIDE SEQUENCE [LARGE SCALE GENOMIC DNA]</scope>
</reference>
<evidence type="ECO:0000313" key="1">
    <source>
        <dbReference type="EMBL" id="KKQ96111.1"/>
    </source>
</evidence>
<accession>A0A0G0Q3A1</accession>